<dbReference type="GO" id="GO:0006629">
    <property type="term" value="P:lipid metabolic process"/>
    <property type="evidence" value="ECO:0007669"/>
    <property type="project" value="InterPro"/>
</dbReference>
<evidence type="ECO:0000313" key="4">
    <source>
        <dbReference type="Proteomes" id="UP000198284"/>
    </source>
</evidence>
<dbReference type="AlphaFoldDB" id="A0A239L4F8"/>
<sequence>MSRLRQSCIGMGLAAAILAAWLCLHIAGIFFFRPAEAPIAALLLVAIQTWLSVGLYIVAHDAMHGSLCPARRDLGDAVGTLALALYACFSFRRLLPKHHAHHRNPGSADDPDFAPASPSRAAAWYGRFLATYVSRREVLLMLARVGIYLLLGAQLENIVLFFALPGILSSIQLFYFGTFLPHRHQSGYQGSRFPDRHRSRSNDYGYLMSLLTCFHFGYHHEHHLEPGMPWWRLPALRRR</sequence>
<keyword evidence="1" id="KW-0812">Transmembrane</keyword>
<feature type="domain" description="Fatty acid desaturase" evidence="2">
    <location>
        <begin position="40"/>
        <end position="134"/>
    </location>
</feature>
<protein>
    <submittedName>
        <fullName evidence="3">Beta-carotene ketolase (CrtW type)</fullName>
    </submittedName>
</protein>
<keyword evidence="1" id="KW-1133">Transmembrane helix</keyword>
<reference evidence="3 4" key="1">
    <citation type="submission" date="2017-06" db="EMBL/GenBank/DDBJ databases">
        <authorList>
            <person name="Kim H.J."/>
            <person name="Triplett B.A."/>
        </authorList>
    </citation>
    <scope>NUCLEOTIDE SEQUENCE [LARGE SCALE GENOMIC DNA]</scope>
    <source>
        <strain evidence="3 4">U15</strain>
    </source>
</reference>
<dbReference type="Proteomes" id="UP000198284">
    <property type="component" value="Unassembled WGS sequence"/>
</dbReference>
<organism evidence="3 4">
    <name type="scientific">Noviherbaspirillum humi</name>
    <dbReference type="NCBI Taxonomy" id="1688639"/>
    <lineage>
        <taxon>Bacteria</taxon>
        <taxon>Pseudomonadati</taxon>
        <taxon>Pseudomonadota</taxon>
        <taxon>Betaproteobacteria</taxon>
        <taxon>Burkholderiales</taxon>
        <taxon>Oxalobacteraceae</taxon>
        <taxon>Noviherbaspirillum</taxon>
    </lineage>
</organism>
<accession>A0A239L4F8</accession>
<feature type="transmembrane region" description="Helical" evidence="1">
    <location>
        <begin position="39"/>
        <end position="57"/>
    </location>
</feature>
<name>A0A239L4F8_9BURK</name>
<keyword evidence="4" id="KW-1185">Reference proteome</keyword>
<gene>
    <name evidence="3" type="ORF">SAMN06265795_11920</name>
</gene>
<evidence type="ECO:0000313" key="3">
    <source>
        <dbReference type="EMBL" id="SNT24798.1"/>
    </source>
</evidence>
<feature type="domain" description="Fatty acid desaturase" evidence="2">
    <location>
        <begin position="138"/>
        <end position="239"/>
    </location>
</feature>
<keyword evidence="1" id="KW-0472">Membrane</keyword>
<evidence type="ECO:0000256" key="1">
    <source>
        <dbReference type="SAM" id="Phobius"/>
    </source>
</evidence>
<proteinExistence type="predicted"/>
<dbReference type="EMBL" id="FZOT01000019">
    <property type="protein sequence ID" value="SNT24798.1"/>
    <property type="molecule type" value="Genomic_DNA"/>
</dbReference>
<feature type="transmembrane region" description="Helical" evidence="1">
    <location>
        <begin position="12"/>
        <end position="32"/>
    </location>
</feature>
<dbReference type="InterPro" id="IPR005804">
    <property type="entry name" value="FA_desaturase_dom"/>
</dbReference>
<feature type="transmembrane region" description="Helical" evidence="1">
    <location>
        <begin position="77"/>
        <end position="95"/>
    </location>
</feature>
<dbReference type="Pfam" id="PF00487">
    <property type="entry name" value="FA_desaturase"/>
    <property type="match status" value="2"/>
</dbReference>
<dbReference type="OrthoDB" id="8938484at2"/>
<dbReference type="RefSeq" id="WP_089401220.1">
    <property type="nucleotide sequence ID" value="NZ_FZOT01000019.1"/>
</dbReference>
<evidence type="ECO:0000259" key="2">
    <source>
        <dbReference type="Pfam" id="PF00487"/>
    </source>
</evidence>